<dbReference type="InterPro" id="IPR017911">
    <property type="entry name" value="MacB-like_ATP-bd"/>
</dbReference>
<dbReference type="GO" id="GO:0005524">
    <property type="term" value="F:ATP binding"/>
    <property type="evidence" value="ECO:0007669"/>
    <property type="project" value="UniProtKB-KW"/>
</dbReference>
<dbReference type="AlphaFoldDB" id="A0A7X9DJJ2"/>
<dbReference type="Pfam" id="PF00005">
    <property type="entry name" value="ABC_tran"/>
    <property type="match status" value="1"/>
</dbReference>
<dbReference type="PROSITE" id="PS50893">
    <property type="entry name" value="ABC_TRANSPORTER_2"/>
    <property type="match status" value="1"/>
</dbReference>
<dbReference type="InterPro" id="IPR017871">
    <property type="entry name" value="ABC_transporter-like_CS"/>
</dbReference>
<dbReference type="Gene3D" id="3.40.50.300">
    <property type="entry name" value="P-loop containing nucleotide triphosphate hydrolases"/>
    <property type="match status" value="1"/>
</dbReference>
<dbReference type="GO" id="GO:0016887">
    <property type="term" value="F:ATP hydrolysis activity"/>
    <property type="evidence" value="ECO:0007669"/>
    <property type="project" value="InterPro"/>
</dbReference>
<gene>
    <name evidence="6" type="ORF">GYA27_00290</name>
</gene>
<sequence length="283" mass="31248">MPEIQIKVDHVKKIFRVGTQEIEILKDISFEIEKGDFAVLSGPSGCGKSTTLHTILGLEPPTSGKVTFFDQDLYSNTTEDDRSIFRKRNVGMVYQQANWIKALNVRENVSFPLTLLGISKHEAFTKSIKVLNDLGMGNWAEYVPLELSSGQQQRVALARALVNDPKIIVADEPTGNLDYKSGVEIMELLSKLNKEMQKTIIMVTHDLEYLKFSNKVVRIFDGSLEGVYTGEALQKLIGSVSFKRGSMDGEESATKSEKTGKANKSDDASVVAVPGTNTKEAVK</sequence>
<feature type="compositionally biased region" description="Basic and acidic residues" evidence="4">
    <location>
        <begin position="252"/>
        <end position="267"/>
    </location>
</feature>
<dbReference type="PANTHER" id="PTHR24220">
    <property type="entry name" value="IMPORT ATP-BINDING PROTEIN"/>
    <property type="match status" value="1"/>
</dbReference>
<accession>A0A7X9DJJ2</accession>
<evidence type="ECO:0000256" key="2">
    <source>
        <dbReference type="ARBA" id="ARBA00022741"/>
    </source>
</evidence>
<evidence type="ECO:0000256" key="4">
    <source>
        <dbReference type="SAM" id="MobiDB-lite"/>
    </source>
</evidence>
<feature type="domain" description="ABC transporter" evidence="5">
    <location>
        <begin position="6"/>
        <end position="246"/>
    </location>
</feature>
<protein>
    <submittedName>
        <fullName evidence="6">ABC transporter ATP-binding protein</fullName>
    </submittedName>
</protein>
<dbReference type="SUPFAM" id="SSF52540">
    <property type="entry name" value="P-loop containing nucleoside triphosphate hydrolases"/>
    <property type="match status" value="1"/>
</dbReference>
<dbReference type="EMBL" id="JAAZNL010000003">
    <property type="protein sequence ID" value="NMB69628.1"/>
    <property type="molecule type" value="Genomic_DNA"/>
</dbReference>
<dbReference type="InterPro" id="IPR015854">
    <property type="entry name" value="ABC_transpr_LolD-like"/>
</dbReference>
<evidence type="ECO:0000313" key="7">
    <source>
        <dbReference type="Proteomes" id="UP000526033"/>
    </source>
</evidence>
<dbReference type="InterPro" id="IPR027417">
    <property type="entry name" value="P-loop_NTPase"/>
</dbReference>
<proteinExistence type="predicted"/>
<dbReference type="CDD" id="cd03255">
    <property type="entry name" value="ABC_MJ0796_LolCDE_FtsE"/>
    <property type="match status" value="1"/>
</dbReference>
<reference evidence="6 7" key="1">
    <citation type="journal article" date="2020" name="Biotechnol. Biofuels">
        <title>New insights from the biogas microbiome by comprehensive genome-resolved metagenomics of nearly 1600 species originating from multiple anaerobic digesters.</title>
        <authorList>
            <person name="Campanaro S."/>
            <person name="Treu L."/>
            <person name="Rodriguez-R L.M."/>
            <person name="Kovalovszki A."/>
            <person name="Ziels R.M."/>
            <person name="Maus I."/>
            <person name="Zhu X."/>
            <person name="Kougias P.G."/>
            <person name="Basile A."/>
            <person name="Luo G."/>
            <person name="Schluter A."/>
            <person name="Konstantinidis K.T."/>
            <person name="Angelidaki I."/>
        </authorList>
    </citation>
    <scope>NUCLEOTIDE SEQUENCE [LARGE SCALE GENOMIC DNA]</scope>
    <source>
        <strain evidence="6">AS27yjCOA_165</strain>
    </source>
</reference>
<dbReference type="SMART" id="SM00382">
    <property type="entry name" value="AAA"/>
    <property type="match status" value="1"/>
</dbReference>
<dbReference type="Proteomes" id="UP000526033">
    <property type="component" value="Unassembled WGS sequence"/>
</dbReference>
<dbReference type="InterPro" id="IPR003593">
    <property type="entry name" value="AAA+_ATPase"/>
</dbReference>
<feature type="region of interest" description="Disordered" evidence="4">
    <location>
        <begin position="244"/>
        <end position="283"/>
    </location>
</feature>
<dbReference type="InterPro" id="IPR003439">
    <property type="entry name" value="ABC_transporter-like_ATP-bd"/>
</dbReference>
<organism evidence="6 7">
    <name type="scientific">candidate division WWE3 bacterium</name>
    <dbReference type="NCBI Taxonomy" id="2053526"/>
    <lineage>
        <taxon>Bacteria</taxon>
        <taxon>Katanobacteria</taxon>
    </lineage>
</organism>
<name>A0A7X9DJJ2_UNCKA</name>
<dbReference type="PROSITE" id="PS00211">
    <property type="entry name" value="ABC_TRANSPORTER_1"/>
    <property type="match status" value="1"/>
</dbReference>
<evidence type="ECO:0000256" key="3">
    <source>
        <dbReference type="ARBA" id="ARBA00022840"/>
    </source>
</evidence>
<keyword evidence="3 6" id="KW-0067">ATP-binding</keyword>
<keyword evidence="1" id="KW-0813">Transport</keyword>
<dbReference type="GO" id="GO:0005886">
    <property type="term" value="C:plasma membrane"/>
    <property type="evidence" value="ECO:0007669"/>
    <property type="project" value="TreeGrafter"/>
</dbReference>
<evidence type="ECO:0000313" key="6">
    <source>
        <dbReference type="EMBL" id="NMB69628.1"/>
    </source>
</evidence>
<evidence type="ECO:0000259" key="5">
    <source>
        <dbReference type="PROSITE" id="PS50893"/>
    </source>
</evidence>
<comment type="caution">
    <text evidence="6">The sequence shown here is derived from an EMBL/GenBank/DDBJ whole genome shotgun (WGS) entry which is preliminary data.</text>
</comment>
<evidence type="ECO:0000256" key="1">
    <source>
        <dbReference type="ARBA" id="ARBA00022448"/>
    </source>
</evidence>
<dbReference type="GO" id="GO:0022857">
    <property type="term" value="F:transmembrane transporter activity"/>
    <property type="evidence" value="ECO:0007669"/>
    <property type="project" value="TreeGrafter"/>
</dbReference>
<keyword evidence="2" id="KW-0547">Nucleotide-binding</keyword>